<dbReference type="Pfam" id="PF00155">
    <property type="entry name" value="Aminotran_1_2"/>
    <property type="match status" value="1"/>
</dbReference>
<dbReference type="SUPFAM" id="SSF53383">
    <property type="entry name" value="PLP-dependent transferases"/>
    <property type="match status" value="1"/>
</dbReference>
<evidence type="ECO:0000313" key="2">
    <source>
        <dbReference type="EMBL" id="MBE0345942.1"/>
    </source>
</evidence>
<dbReference type="PANTHER" id="PTHR43510:SF1">
    <property type="entry name" value="AMINOTRANSFERASE FUNCTION, HYPOTHETICAL (EUROFUNG)"/>
    <property type="match status" value="1"/>
</dbReference>
<feature type="domain" description="Aminotransferase class I/classII large" evidence="1">
    <location>
        <begin position="47"/>
        <end position="350"/>
    </location>
</feature>
<name>A0A8I0MV58_9GAMM</name>
<keyword evidence="3" id="KW-1185">Reference proteome</keyword>
<organism evidence="2 3">
    <name type="scientific">Pseudoalteromonas peptidolytica F12-50-A1</name>
    <dbReference type="NCBI Taxonomy" id="1315280"/>
    <lineage>
        <taxon>Bacteria</taxon>
        <taxon>Pseudomonadati</taxon>
        <taxon>Pseudomonadota</taxon>
        <taxon>Gammaproteobacteria</taxon>
        <taxon>Alteromonadales</taxon>
        <taxon>Pseudoalteromonadaceae</taxon>
        <taxon>Pseudoalteromonas</taxon>
    </lineage>
</organism>
<dbReference type="PANTHER" id="PTHR43510">
    <property type="entry name" value="AMINOTRANSFERASE FUNCTION, HYPOTHETICAL (EUROFUNG)"/>
    <property type="match status" value="1"/>
</dbReference>
<dbReference type="GO" id="GO:0030170">
    <property type="term" value="F:pyridoxal phosphate binding"/>
    <property type="evidence" value="ECO:0007669"/>
    <property type="project" value="InterPro"/>
</dbReference>
<dbReference type="InterPro" id="IPR015421">
    <property type="entry name" value="PyrdxlP-dep_Trfase_major"/>
</dbReference>
<gene>
    <name evidence="2" type="ORF">PPEP_a0931</name>
</gene>
<dbReference type="InterPro" id="IPR015424">
    <property type="entry name" value="PyrdxlP-dep_Trfase"/>
</dbReference>
<dbReference type="EMBL" id="AQHF01000020">
    <property type="protein sequence ID" value="MBE0345942.1"/>
    <property type="molecule type" value="Genomic_DNA"/>
</dbReference>
<dbReference type="AlphaFoldDB" id="A0A8I0MV58"/>
<dbReference type="Proteomes" id="UP000660708">
    <property type="component" value="Unassembled WGS sequence"/>
</dbReference>
<dbReference type="RefSeq" id="WP_147390548.1">
    <property type="nucleotide sequence ID" value="NZ_AQHF01000020.1"/>
</dbReference>
<evidence type="ECO:0000313" key="3">
    <source>
        <dbReference type="Proteomes" id="UP000660708"/>
    </source>
</evidence>
<protein>
    <recommendedName>
        <fullName evidence="1">Aminotransferase class I/classII large domain-containing protein</fullName>
    </recommendedName>
</protein>
<accession>A0A8I0MV58</accession>
<sequence length="369" mass="40424">MELVLPEHIKFGQSLTAPVDINLSDSCAQGVALNTLVELAGEAWFERELSYSPMAGSDMLRAAIKAYHLQPQVVLSQEQIVTFSGAQEAIFTVMAQLLSPQDEVLVFTPSYPSLAKLPTQFDAVVKSIPLQANNQWQFDIERLKREANAKTKLIIINAPHNPTGATLSDKDVEEIKRLAQHFDAYILSDEVSAQRADDARIASGRFADYAKSITLGVLSKSLGLPGVRVGWAICGNKALADLLLAGKSYLSICGSQVDDMLASTALNHSDIILKENAKIMARNEAAMCEFVRQHSHKVSWVAPQGGVLSLLQIHSVKDAKSWSRQFAEATSTLLLPANLFVMNSECHFRLGIGKQSFIEGLTRLESYLQ</sequence>
<dbReference type="CDD" id="cd00609">
    <property type="entry name" value="AAT_like"/>
    <property type="match status" value="1"/>
</dbReference>
<proteinExistence type="predicted"/>
<comment type="caution">
    <text evidence="2">The sequence shown here is derived from an EMBL/GenBank/DDBJ whole genome shotgun (WGS) entry which is preliminary data.</text>
</comment>
<dbReference type="InterPro" id="IPR004839">
    <property type="entry name" value="Aminotransferase_I/II_large"/>
</dbReference>
<dbReference type="Gene3D" id="3.90.1150.10">
    <property type="entry name" value="Aspartate Aminotransferase, domain 1"/>
    <property type="match status" value="1"/>
</dbReference>
<evidence type="ECO:0000259" key="1">
    <source>
        <dbReference type="Pfam" id="PF00155"/>
    </source>
</evidence>
<dbReference type="InterPro" id="IPR015422">
    <property type="entry name" value="PyrdxlP-dep_Trfase_small"/>
</dbReference>
<reference evidence="2 3" key="1">
    <citation type="submission" date="2015-06" db="EMBL/GenBank/DDBJ databases">
        <title>Genome sequence of Pseudoalteromonas peptidolytica.</title>
        <authorList>
            <person name="Xie B.-B."/>
            <person name="Rong J.-C."/>
            <person name="Qin Q.-L."/>
            <person name="Zhang Y.-Z."/>
        </authorList>
    </citation>
    <scope>NUCLEOTIDE SEQUENCE [LARGE SCALE GENOMIC DNA]</scope>
    <source>
        <strain evidence="2 3">F12-50-A1</strain>
    </source>
</reference>
<dbReference type="Gene3D" id="3.40.640.10">
    <property type="entry name" value="Type I PLP-dependent aspartate aminotransferase-like (Major domain)"/>
    <property type="match status" value="1"/>
</dbReference>